<evidence type="ECO:0000313" key="1">
    <source>
        <dbReference type="EMBL" id="CAG8687320.1"/>
    </source>
</evidence>
<sequence>MLIEQTRPSYLTCAKMVWSQICQRQVLSSLPDVIQNMNLEYSKLLNAFILHADIQMTWYKNFSKVNELSNRDNIKKFCGSQIILCNLVNSETKSRHCNNKKNLQNKKPDFKLLVNTNDEILFSTLDELVKKYRNRIGMTSFGVWICGKCPSLVVQDISGRRRSSTHSKIPIYKSNTDFGGIVQFKNSVSKVLEVITSDTLSILSCSDCCRLPPSEPIQITVVASNEK</sequence>
<reference evidence="1 2" key="1">
    <citation type="submission" date="2021-06" db="EMBL/GenBank/DDBJ databases">
        <authorList>
            <person name="Kallberg Y."/>
            <person name="Tangrot J."/>
            <person name="Rosling A."/>
        </authorList>
    </citation>
    <scope>NUCLEOTIDE SEQUENCE [LARGE SCALE GENOMIC DNA]</scope>
    <source>
        <strain evidence="1 2">120-4 pot B 10/14</strain>
    </source>
</reference>
<dbReference type="EMBL" id="CAJVQB010006555">
    <property type="protein sequence ID" value="CAG8687320.1"/>
    <property type="molecule type" value="Genomic_DNA"/>
</dbReference>
<dbReference type="Proteomes" id="UP000789901">
    <property type="component" value="Unassembled WGS sequence"/>
</dbReference>
<protein>
    <submittedName>
        <fullName evidence="1">15790_t:CDS:1</fullName>
    </submittedName>
</protein>
<evidence type="ECO:0000313" key="2">
    <source>
        <dbReference type="Proteomes" id="UP000789901"/>
    </source>
</evidence>
<proteinExistence type="predicted"/>
<organism evidence="1 2">
    <name type="scientific">Gigaspora margarita</name>
    <dbReference type="NCBI Taxonomy" id="4874"/>
    <lineage>
        <taxon>Eukaryota</taxon>
        <taxon>Fungi</taxon>
        <taxon>Fungi incertae sedis</taxon>
        <taxon>Mucoromycota</taxon>
        <taxon>Glomeromycotina</taxon>
        <taxon>Glomeromycetes</taxon>
        <taxon>Diversisporales</taxon>
        <taxon>Gigasporaceae</taxon>
        <taxon>Gigaspora</taxon>
    </lineage>
</organism>
<comment type="caution">
    <text evidence="1">The sequence shown here is derived from an EMBL/GenBank/DDBJ whole genome shotgun (WGS) entry which is preliminary data.</text>
</comment>
<name>A0ABN7UXF2_GIGMA</name>
<accession>A0ABN7UXF2</accession>
<keyword evidence="2" id="KW-1185">Reference proteome</keyword>
<gene>
    <name evidence="1" type="ORF">GMARGA_LOCUS11284</name>
</gene>